<dbReference type="InterPro" id="IPR021146">
    <property type="entry name" value="Phage_gp6-like_head-tail"/>
</dbReference>
<reference evidence="2 3" key="1">
    <citation type="submission" date="2012-01" db="EMBL/GenBank/DDBJ databases">
        <title>Complete sequence of chromosome of Clostridium pasteurianum BC1.</title>
        <authorList>
            <consortium name="US DOE Joint Genome Institute"/>
            <person name="Lucas S."/>
            <person name="Han J."/>
            <person name="Lapidus A."/>
            <person name="Cheng J.-F."/>
            <person name="Goodwin L."/>
            <person name="Pitluck S."/>
            <person name="Peters L."/>
            <person name="Mikhailova N."/>
            <person name="Teshima H."/>
            <person name="Detter J.C."/>
            <person name="Han C."/>
            <person name="Tapia R."/>
            <person name="Land M."/>
            <person name="Hauser L."/>
            <person name="Kyrpides N."/>
            <person name="Ivanova N."/>
            <person name="Pagani I."/>
            <person name="Dunn J."/>
            <person name="Taghavi S."/>
            <person name="Francis A."/>
            <person name="van der Lelie D."/>
            <person name="Woyke T."/>
        </authorList>
    </citation>
    <scope>NUCLEOTIDE SEQUENCE [LARGE SCALE GENOMIC DNA]</scope>
    <source>
        <strain evidence="2 3">BC1</strain>
    </source>
</reference>
<name>R4K7E9_CLOPA</name>
<dbReference type="AlphaFoldDB" id="R4K7E9"/>
<feature type="compositionally biased region" description="Polar residues" evidence="1">
    <location>
        <begin position="92"/>
        <end position="101"/>
    </location>
</feature>
<accession>R4K7E9</accession>
<dbReference type="OrthoDB" id="1918304at2"/>
<keyword evidence="3" id="KW-1185">Reference proteome</keyword>
<evidence type="ECO:0000313" key="2">
    <source>
        <dbReference type="EMBL" id="AGK97631.1"/>
    </source>
</evidence>
<dbReference type="KEGG" id="cpas:Clopa_2793"/>
<evidence type="ECO:0000313" key="3">
    <source>
        <dbReference type="Proteomes" id="UP000013523"/>
    </source>
</evidence>
<dbReference type="PATRIC" id="fig|86416.3.peg.2778"/>
<dbReference type="RefSeq" id="WP_015615925.1">
    <property type="nucleotide sequence ID" value="NC_021182.1"/>
</dbReference>
<evidence type="ECO:0000256" key="1">
    <source>
        <dbReference type="SAM" id="MobiDB-lite"/>
    </source>
</evidence>
<protein>
    <submittedName>
        <fullName evidence="2">Phage QLRG family, putative DNA packaging</fullName>
    </submittedName>
</protein>
<gene>
    <name evidence="2" type="ORF">Clopa_2793</name>
</gene>
<feature type="region of interest" description="Disordered" evidence="1">
    <location>
        <begin position="80"/>
        <end position="101"/>
    </location>
</feature>
<organism evidence="2 3">
    <name type="scientific">Clostridium pasteurianum BC1</name>
    <dbReference type="NCBI Taxonomy" id="86416"/>
    <lineage>
        <taxon>Bacteria</taxon>
        <taxon>Bacillati</taxon>
        <taxon>Bacillota</taxon>
        <taxon>Clostridia</taxon>
        <taxon>Eubacteriales</taxon>
        <taxon>Clostridiaceae</taxon>
        <taxon>Clostridium</taxon>
    </lineage>
</organism>
<dbReference type="Proteomes" id="UP000013523">
    <property type="component" value="Chromosome"/>
</dbReference>
<dbReference type="HOGENOM" id="CLU_167503_1_0_9"/>
<proteinExistence type="predicted"/>
<sequence length="129" mass="14375">MAVLDDTKTLLGIGDTSMDGVLNIYIRRAVTKITTYLNIYTTQQTYTDCWGNTTTVDPIDVELTYPDAVIEDTIENFRKRGNEGIKQGSEGPRSQTYDNSLSDATKSLLPVPFVRMQSARPTDGGYYGY</sequence>
<dbReference type="STRING" id="86416.Clopa_2793"/>
<dbReference type="Pfam" id="PF05135">
    <property type="entry name" value="Phage_connect_1"/>
    <property type="match status" value="1"/>
</dbReference>
<dbReference type="EMBL" id="CP003261">
    <property type="protein sequence ID" value="AGK97631.1"/>
    <property type="molecule type" value="Genomic_DNA"/>
</dbReference>